<dbReference type="PROSITE" id="PS50263">
    <property type="entry name" value="CN_HYDROLASE"/>
    <property type="match status" value="1"/>
</dbReference>
<dbReference type="EC" id="2.3.1.269" evidence="9"/>
<sequence length="571" mass="64669">MINFSNLLFKDTTTDISLDTPATPNRKAKLMNFIKRISLPVLSGLLLWLAWPPHILAPLLFIALAPLFIFADRVKVEYNAGGKIFRNSFLAFFIWNTLCLYWIYNAGQELGVLGALGIVAVPILLGSLLMSLVFFLFHRIRTQFNETTGLVALICGWLFYEYLHQEWQLAFPWMTLGNGFAEIHQWVQWYEFTGVFGGSLWILIVNILAYKFYKTYTLPGNKKELRNAAIGLFTIITIPIGLSYYMYYNYTEAKNPANVVVVQPNVDPFTEKFSNMPPEQQLNRLIRLSDSLGQPNTEFFIWPETAIINPVYEVQLPNDANVRIIQNFLSKYKNANVITGAETIKIYNNKATSTARLSQQSGQYYDVFNSAMQIENSPEVQVYHKTKLVPGVESYPYGEYLGFLGNLVIDLGGTTGGFGKENKNPVLYSQSGIGVAPAVCYESVFGAFMANHVRQGAQLICIITNDGWWKNTSGYKQHASYAKLRAIETRRCIARSANTGISSFINQRGDILKQTDWWVQTVIKADLNLNSKLTFYARHGDYIPLVASVIAVTFIILAFVNKFLNKRFKSI</sequence>
<dbReference type="GO" id="GO:0005886">
    <property type="term" value="C:plasma membrane"/>
    <property type="evidence" value="ECO:0007669"/>
    <property type="project" value="UniProtKB-SubCell"/>
</dbReference>
<comment type="similarity">
    <text evidence="2 9">Belongs to the CN hydrolase family. Apolipoprotein N-acyltransferase subfamily.</text>
</comment>
<dbReference type="Pfam" id="PF00795">
    <property type="entry name" value="CN_hydrolase"/>
    <property type="match status" value="1"/>
</dbReference>
<dbReference type="UniPathway" id="UPA00666"/>
<dbReference type="Gene3D" id="3.60.110.10">
    <property type="entry name" value="Carbon-nitrogen hydrolase"/>
    <property type="match status" value="1"/>
</dbReference>
<dbReference type="InterPro" id="IPR036526">
    <property type="entry name" value="C-N_Hydrolase_sf"/>
</dbReference>
<evidence type="ECO:0000256" key="9">
    <source>
        <dbReference type="HAMAP-Rule" id="MF_01148"/>
    </source>
</evidence>
<keyword evidence="8 9" id="KW-0012">Acyltransferase</keyword>
<dbReference type="InterPro" id="IPR045378">
    <property type="entry name" value="LNT_N"/>
</dbReference>
<name>A0A521ASY7_9SPHI</name>
<keyword evidence="11" id="KW-0449">Lipoprotein</keyword>
<keyword evidence="12" id="KW-1185">Reference proteome</keyword>
<comment type="subcellular location">
    <subcellularLocation>
        <location evidence="1 9">Cell membrane</location>
        <topology evidence="1 9">Multi-pass membrane protein</topology>
    </subcellularLocation>
</comment>
<dbReference type="Proteomes" id="UP000315971">
    <property type="component" value="Unassembled WGS sequence"/>
</dbReference>
<keyword evidence="5 9" id="KW-0812">Transmembrane</keyword>
<feature type="transmembrane region" description="Helical" evidence="9">
    <location>
        <begin position="110"/>
        <end position="137"/>
    </location>
</feature>
<comment type="function">
    <text evidence="9">Catalyzes the phospholipid dependent N-acylation of the N-terminal cysteine of apolipoprotein, the last step in lipoprotein maturation.</text>
</comment>
<keyword evidence="7 9" id="KW-0472">Membrane</keyword>
<dbReference type="HAMAP" id="MF_01148">
    <property type="entry name" value="Lnt"/>
    <property type="match status" value="1"/>
</dbReference>
<protein>
    <recommendedName>
        <fullName evidence="9">Apolipoprotein N-acyltransferase</fullName>
        <shortName evidence="9">ALP N-acyltransferase</shortName>
        <ecNumber evidence="9">2.3.1.269</ecNumber>
    </recommendedName>
</protein>
<evidence type="ECO:0000256" key="4">
    <source>
        <dbReference type="ARBA" id="ARBA00022679"/>
    </source>
</evidence>
<feature type="transmembrane region" description="Helical" evidence="9">
    <location>
        <begin position="225"/>
        <end position="247"/>
    </location>
</feature>
<feature type="transmembrane region" description="Helical" evidence="9">
    <location>
        <begin position="192"/>
        <end position="213"/>
    </location>
</feature>
<keyword evidence="3 9" id="KW-1003">Cell membrane</keyword>
<evidence type="ECO:0000256" key="1">
    <source>
        <dbReference type="ARBA" id="ARBA00004651"/>
    </source>
</evidence>
<dbReference type="PANTHER" id="PTHR38686">
    <property type="entry name" value="APOLIPOPROTEIN N-ACYLTRANSFERASE"/>
    <property type="match status" value="1"/>
</dbReference>
<evidence type="ECO:0000256" key="7">
    <source>
        <dbReference type="ARBA" id="ARBA00023136"/>
    </source>
</evidence>
<feature type="transmembrane region" description="Helical" evidence="9">
    <location>
        <begin position="55"/>
        <end position="72"/>
    </location>
</feature>
<accession>A0A521ASY7</accession>
<evidence type="ECO:0000256" key="5">
    <source>
        <dbReference type="ARBA" id="ARBA00022692"/>
    </source>
</evidence>
<dbReference type="Pfam" id="PF20154">
    <property type="entry name" value="LNT_N"/>
    <property type="match status" value="1"/>
</dbReference>
<evidence type="ECO:0000313" key="11">
    <source>
        <dbReference type="EMBL" id="SMO37916.1"/>
    </source>
</evidence>
<keyword evidence="6 9" id="KW-1133">Transmembrane helix</keyword>
<evidence type="ECO:0000256" key="8">
    <source>
        <dbReference type="ARBA" id="ARBA00023315"/>
    </source>
</evidence>
<dbReference type="AlphaFoldDB" id="A0A521ASY7"/>
<dbReference type="InterPro" id="IPR004563">
    <property type="entry name" value="Apolipo_AcylTrfase"/>
</dbReference>
<keyword evidence="4 9" id="KW-0808">Transferase</keyword>
<evidence type="ECO:0000256" key="6">
    <source>
        <dbReference type="ARBA" id="ARBA00022989"/>
    </source>
</evidence>
<evidence type="ECO:0000259" key="10">
    <source>
        <dbReference type="PROSITE" id="PS50263"/>
    </source>
</evidence>
<feature type="transmembrane region" description="Helical" evidence="9">
    <location>
        <begin position="542"/>
        <end position="560"/>
    </location>
</feature>
<feature type="transmembrane region" description="Helical" evidence="9">
    <location>
        <begin position="144"/>
        <end position="163"/>
    </location>
</feature>
<dbReference type="CDD" id="cd07571">
    <property type="entry name" value="ALP_N-acyl_transferase"/>
    <property type="match status" value="1"/>
</dbReference>
<dbReference type="EMBL" id="FXSZ01000001">
    <property type="protein sequence ID" value="SMO37916.1"/>
    <property type="molecule type" value="Genomic_DNA"/>
</dbReference>
<dbReference type="GO" id="GO:0042158">
    <property type="term" value="P:lipoprotein biosynthetic process"/>
    <property type="evidence" value="ECO:0007669"/>
    <property type="project" value="UniProtKB-UniRule"/>
</dbReference>
<comment type="pathway">
    <text evidence="9">Protein modification; lipoprotein biosynthesis (N-acyl transfer).</text>
</comment>
<proteinExistence type="inferred from homology"/>
<evidence type="ECO:0000313" key="12">
    <source>
        <dbReference type="Proteomes" id="UP000315971"/>
    </source>
</evidence>
<dbReference type="GO" id="GO:0016410">
    <property type="term" value="F:N-acyltransferase activity"/>
    <property type="evidence" value="ECO:0007669"/>
    <property type="project" value="UniProtKB-UniRule"/>
</dbReference>
<feature type="transmembrane region" description="Helical" evidence="9">
    <location>
        <begin position="84"/>
        <end position="104"/>
    </location>
</feature>
<evidence type="ECO:0000256" key="2">
    <source>
        <dbReference type="ARBA" id="ARBA00010065"/>
    </source>
</evidence>
<dbReference type="PANTHER" id="PTHR38686:SF1">
    <property type="entry name" value="APOLIPOPROTEIN N-ACYLTRANSFERASE"/>
    <property type="match status" value="1"/>
</dbReference>
<reference evidence="11 12" key="1">
    <citation type="submission" date="2017-05" db="EMBL/GenBank/DDBJ databases">
        <authorList>
            <person name="Varghese N."/>
            <person name="Submissions S."/>
        </authorList>
    </citation>
    <scope>NUCLEOTIDE SEQUENCE [LARGE SCALE GENOMIC DNA]</scope>
    <source>
        <strain evidence="11 12">DSM 21342</strain>
    </source>
</reference>
<evidence type="ECO:0000256" key="3">
    <source>
        <dbReference type="ARBA" id="ARBA00022475"/>
    </source>
</evidence>
<feature type="domain" description="CN hydrolase" evidence="10">
    <location>
        <begin position="257"/>
        <end position="529"/>
    </location>
</feature>
<comment type="catalytic activity">
    <reaction evidence="9">
        <text>N-terminal S-1,2-diacyl-sn-glyceryl-L-cysteinyl-[lipoprotein] + a glycerophospholipid = N-acyl-S-1,2-diacyl-sn-glyceryl-L-cysteinyl-[lipoprotein] + a 2-acyl-sn-glycero-3-phospholipid + H(+)</text>
        <dbReference type="Rhea" id="RHEA:48228"/>
        <dbReference type="Rhea" id="RHEA-COMP:14681"/>
        <dbReference type="Rhea" id="RHEA-COMP:14684"/>
        <dbReference type="ChEBI" id="CHEBI:15378"/>
        <dbReference type="ChEBI" id="CHEBI:136912"/>
        <dbReference type="ChEBI" id="CHEBI:140656"/>
        <dbReference type="ChEBI" id="CHEBI:140657"/>
        <dbReference type="ChEBI" id="CHEBI:140660"/>
        <dbReference type="EC" id="2.3.1.269"/>
    </reaction>
</comment>
<organism evidence="11 12">
    <name type="scientific">Solitalea koreensis</name>
    <dbReference type="NCBI Taxonomy" id="543615"/>
    <lineage>
        <taxon>Bacteria</taxon>
        <taxon>Pseudomonadati</taxon>
        <taxon>Bacteroidota</taxon>
        <taxon>Sphingobacteriia</taxon>
        <taxon>Sphingobacteriales</taxon>
        <taxon>Sphingobacteriaceae</taxon>
        <taxon>Solitalea</taxon>
    </lineage>
</organism>
<dbReference type="InterPro" id="IPR003010">
    <property type="entry name" value="C-N_Hydrolase"/>
</dbReference>
<dbReference type="NCBIfam" id="TIGR00546">
    <property type="entry name" value="lnt"/>
    <property type="match status" value="1"/>
</dbReference>
<dbReference type="SUPFAM" id="SSF56317">
    <property type="entry name" value="Carbon-nitrogen hydrolase"/>
    <property type="match status" value="1"/>
</dbReference>
<gene>
    <name evidence="9" type="primary">lnt</name>
    <name evidence="11" type="ORF">SAMN06265350_101381</name>
</gene>